<sequence>MLARWFQSVSQKRFRKQIYKCSLNFSYDIIHRSYLISNYITHMANVNHKLLPRSQFSDQNAKFEIFHEHRISNEAIAKWTEVKSSQIEKRVVILRVK</sequence>
<dbReference type="AlphaFoldDB" id="A0AAW2GCG7"/>
<protein>
    <submittedName>
        <fullName evidence="1">Uncharacterized protein</fullName>
    </submittedName>
</protein>
<proteinExistence type="predicted"/>
<evidence type="ECO:0000313" key="1">
    <source>
        <dbReference type="EMBL" id="KAL0124924.1"/>
    </source>
</evidence>
<organism evidence="1 2">
    <name type="scientific">Cardiocondyla obscurior</name>
    <dbReference type="NCBI Taxonomy" id="286306"/>
    <lineage>
        <taxon>Eukaryota</taxon>
        <taxon>Metazoa</taxon>
        <taxon>Ecdysozoa</taxon>
        <taxon>Arthropoda</taxon>
        <taxon>Hexapoda</taxon>
        <taxon>Insecta</taxon>
        <taxon>Pterygota</taxon>
        <taxon>Neoptera</taxon>
        <taxon>Endopterygota</taxon>
        <taxon>Hymenoptera</taxon>
        <taxon>Apocrita</taxon>
        <taxon>Aculeata</taxon>
        <taxon>Formicoidea</taxon>
        <taxon>Formicidae</taxon>
        <taxon>Myrmicinae</taxon>
        <taxon>Cardiocondyla</taxon>
    </lineage>
</organism>
<name>A0AAW2GCG7_9HYME</name>
<accession>A0AAW2GCG7</accession>
<reference evidence="1 2" key="1">
    <citation type="submission" date="2023-03" db="EMBL/GenBank/DDBJ databases">
        <title>High recombination rates correlate with genetic variation in Cardiocondyla obscurior ants.</title>
        <authorList>
            <person name="Errbii M."/>
        </authorList>
    </citation>
    <scope>NUCLEOTIDE SEQUENCE [LARGE SCALE GENOMIC DNA]</scope>
    <source>
        <strain evidence="1">Alpha-2009</strain>
        <tissue evidence="1">Whole body</tissue>
    </source>
</reference>
<comment type="caution">
    <text evidence="1">The sequence shown here is derived from an EMBL/GenBank/DDBJ whole genome shotgun (WGS) entry which is preliminary data.</text>
</comment>
<gene>
    <name evidence="1" type="ORF">PUN28_006645</name>
</gene>
<keyword evidence="2" id="KW-1185">Reference proteome</keyword>
<dbReference type="Proteomes" id="UP001430953">
    <property type="component" value="Unassembled WGS sequence"/>
</dbReference>
<evidence type="ECO:0000313" key="2">
    <source>
        <dbReference type="Proteomes" id="UP001430953"/>
    </source>
</evidence>
<dbReference type="EMBL" id="JADYXP020000005">
    <property type="protein sequence ID" value="KAL0124924.1"/>
    <property type="molecule type" value="Genomic_DNA"/>
</dbReference>